<dbReference type="InterPro" id="IPR050314">
    <property type="entry name" value="Glycosyl_Hydrlase_18"/>
</dbReference>
<dbReference type="EC" id="3.2.1.14" evidence="2"/>
<keyword evidence="4" id="KW-0378">Hydrolase</keyword>
<keyword evidence="5" id="KW-1185">Reference proteome</keyword>
<comment type="catalytic activity">
    <reaction evidence="1">
        <text>Random endo-hydrolysis of N-acetyl-beta-D-glucosaminide (1-&gt;4)-beta-linkages in chitin and chitodextrins.</text>
        <dbReference type="EC" id="3.2.1.14"/>
    </reaction>
</comment>
<evidence type="ECO:0000313" key="4">
    <source>
        <dbReference type="EMBL" id="MET6997537.1"/>
    </source>
</evidence>
<evidence type="ECO:0000256" key="1">
    <source>
        <dbReference type="ARBA" id="ARBA00000822"/>
    </source>
</evidence>
<reference evidence="4 5" key="1">
    <citation type="submission" date="2024-06" db="EMBL/GenBank/DDBJ databases">
        <title>Chitinophaga defluvii sp. nov., isolated from municipal sewage.</title>
        <authorList>
            <person name="Zhang L."/>
        </authorList>
    </citation>
    <scope>NUCLEOTIDE SEQUENCE [LARGE SCALE GENOMIC DNA]</scope>
    <source>
        <strain evidence="4 5">H8</strain>
    </source>
</reference>
<evidence type="ECO:0000259" key="3">
    <source>
        <dbReference type="PROSITE" id="PS51910"/>
    </source>
</evidence>
<dbReference type="Gene3D" id="3.20.20.80">
    <property type="entry name" value="Glycosidases"/>
    <property type="match status" value="1"/>
</dbReference>
<evidence type="ECO:0000313" key="5">
    <source>
        <dbReference type="Proteomes" id="UP001549749"/>
    </source>
</evidence>
<protein>
    <recommendedName>
        <fullName evidence="2">chitinase</fullName>
        <ecNumber evidence="2">3.2.1.14</ecNumber>
    </recommendedName>
</protein>
<feature type="domain" description="GH18" evidence="3">
    <location>
        <begin position="134"/>
        <end position="447"/>
    </location>
</feature>
<evidence type="ECO:0000256" key="2">
    <source>
        <dbReference type="ARBA" id="ARBA00012729"/>
    </source>
</evidence>
<organism evidence="4 5">
    <name type="scientific">Chitinophaga defluvii</name>
    <dbReference type="NCBI Taxonomy" id="3163343"/>
    <lineage>
        <taxon>Bacteria</taxon>
        <taxon>Pseudomonadati</taxon>
        <taxon>Bacteroidota</taxon>
        <taxon>Chitinophagia</taxon>
        <taxon>Chitinophagales</taxon>
        <taxon>Chitinophagaceae</taxon>
        <taxon>Chitinophaga</taxon>
    </lineage>
</organism>
<dbReference type="SUPFAM" id="SSF51445">
    <property type="entry name" value="(Trans)glycosidases"/>
    <property type="match status" value="1"/>
</dbReference>
<dbReference type="EMBL" id="JBEXAC010000001">
    <property type="protein sequence ID" value="MET6997537.1"/>
    <property type="molecule type" value="Genomic_DNA"/>
</dbReference>
<dbReference type="PANTHER" id="PTHR11177">
    <property type="entry name" value="CHITINASE"/>
    <property type="match status" value="1"/>
</dbReference>
<dbReference type="InterPro" id="IPR011583">
    <property type="entry name" value="Chitinase_II/V-like_cat"/>
</dbReference>
<dbReference type="PROSITE" id="PS51910">
    <property type="entry name" value="GH18_2"/>
    <property type="match status" value="1"/>
</dbReference>
<dbReference type="InterPro" id="IPR001223">
    <property type="entry name" value="Glyco_hydro18_cat"/>
</dbReference>
<dbReference type="Pfam" id="PF00704">
    <property type="entry name" value="Glyco_hydro_18"/>
    <property type="match status" value="1"/>
</dbReference>
<dbReference type="GO" id="GO:0016787">
    <property type="term" value="F:hydrolase activity"/>
    <property type="evidence" value="ECO:0007669"/>
    <property type="project" value="UniProtKB-KW"/>
</dbReference>
<dbReference type="InterPro" id="IPR017853">
    <property type="entry name" value="GH"/>
</dbReference>
<dbReference type="Proteomes" id="UP001549749">
    <property type="component" value="Unassembled WGS sequence"/>
</dbReference>
<dbReference type="Gene3D" id="3.40.5.30">
    <property type="entry name" value="(Trans)glycosidases - domain 2"/>
    <property type="match status" value="1"/>
</dbReference>
<name>A0ABV2T4K0_9BACT</name>
<comment type="caution">
    <text evidence="4">The sequence shown here is derived from an EMBL/GenBank/DDBJ whole genome shotgun (WGS) entry which is preliminary data.</text>
</comment>
<dbReference type="SMART" id="SM00636">
    <property type="entry name" value="Glyco_18"/>
    <property type="match status" value="1"/>
</dbReference>
<sequence length="447" mass="48869">MRINLYKIALLGAVLLAIFQTGCKKDHIKDPEFGTGDYPRIYDETNTFFSPIRVISMGETTSYNNLSYSPAGKVKIAWKVDDEVKSADTAFSFTPTTGGEFTISLEVAFNGLKSTRSSKVLVKPDTYTLKPYDKVVLAYLSENGTAAAIDFETITHVACQYGRVAADGGLDVSAGESNSKTDEVVARAHLAGRQALLGIAGRLSGMDGWALYGASDFGDAIRKSDMRAILVANIKAYVTAKKLDGVDIMMSDINVDPYIPHLTSLPAFISELKAALPADALITVTVAPSWQHWSYPDLSAADWVHVRAFEDGLHVGEHVPRGQPSGFDYMKTAADIWKNFHLPAEKIVIGIPAFGLRYNEIDDEGNNLGWGSYDYITFKNILELDPTAGGKEKIDHAFGVYYNGVPLVKQKAEYIKTSSFKGAYLWAADYDIKGDGSLLKTMYTALK</sequence>
<accession>A0ABV2T4K0</accession>
<dbReference type="RefSeq" id="WP_354660172.1">
    <property type="nucleotide sequence ID" value="NZ_JBEXAC010000001.1"/>
</dbReference>
<dbReference type="PANTHER" id="PTHR11177:SF317">
    <property type="entry name" value="CHITINASE 12-RELATED"/>
    <property type="match status" value="1"/>
</dbReference>
<gene>
    <name evidence="4" type="ORF">ABR189_09170</name>
</gene>
<proteinExistence type="predicted"/>